<evidence type="ECO:0000313" key="3">
    <source>
        <dbReference type="EMBL" id="RGJ93583.1"/>
    </source>
</evidence>
<dbReference type="InterPro" id="IPR027417">
    <property type="entry name" value="P-loop_NTPase"/>
</dbReference>
<protein>
    <recommendedName>
        <fullName evidence="2">ATPase AAA-type core domain-containing protein</fullName>
    </recommendedName>
</protein>
<keyword evidence="1" id="KW-0175">Coiled coil</keyword>
<dbReference type="Pfam" id="PF13304">
    <property type="entry name" value="AAA_21"/>
    <property type="match status" value="1"/>
</dbReference>
<comment type="caution">
    <text evidence="3">The sequence shown here is derived from an EMBL/GenBank/DDBJ whole genome shotgun (WGS) entry which is preliminary data.</text>
</comment>
<dbReference type="EMBL" id="QSPV01000007">
    <property type="protein sequence ID" value="RGJ93583.1"/>
    <property type="molecule type" value="Genomic_DNA"/>
</dbReference>
<dbReference type="InterPro" id="IPR054787">
    <property type="entry name" value="TrlF_ATPase"/>
</dbReference>
<dbReference type="SUPFAM" id="SSF52540">
    <property type="entry name" value="P-loop containing nucleoside triphosphate hydrolases"/>
    <property type="match status" value="1"/>
</dbReference>
<proteinExistence type="predicted"/>
<evidence type="ECO:0000259" key="2">
    <source>
        <dbReference type="Pfam" id="PF13304"/>
    </source>
</evidence>
<evidence type="ECO:0000313" key="4">
    <source>
        <dbReference type="Proteomes" id="UP000260844"/>
    </source>
</evidence>
<reference evidence="3 4" key="1">
    <citation type="submission" date="2018-08" db="EMBL/GenBank/DDBJ databases">
        <title>A genome reference for cultivated species of the human gut microbiota.</title>
        <authorList>
            <person name="Zou Y."/>
            <person name="Xue W."/>
            <person name="Luo G."/>
        </authorList>
    </citation>
    <scope>NUCLEOTIDE SEQUENCE [LARGE SCALE GENOMIC DNA]</scope>
    <source>
        <strain evidence="3 4">TM04-30</strain>
    </source>
</reference>
<gene>
    <name evidence="3" type="ORF">DXD40_10910</name>
</gene>
<dbReference type="GO" id="GO:0005524">
    <property type="term" value="F:ATP binding"/>
    <property type="evidence" value="ECO:0007669"/>
    <property type="project" value="InterPro"/>
</dbReference>
<dbReference type="GO" id="GO:0016887">
    <property type="term" value="F:ATP hydrolysis activity"/>
    <property type="evidence" value="ECO:0007669"/>
    <property type="project" value="InterPro"/>
</dbReference>
<dbReference type="AlphaFoldDB" id="A0A8B2YZM1"/>
<sequence>MSLNKFRKGGLANNFKASVRFCDNSLSETENLSDIPIKENTNVEPLVKYIPQGYFEIICNDLQKEEDFKKEIENVVFQYIDSTENMGASNFSELIRKKTKIVDEEISELKSKLSLINTEIVLLEKKENPKYEEWLLSEIEKKNREIQALTKPTPVKKPDSSSPENLKILGNISTVKNECDLLNKEIEKCKEQKKELIANISSLETIISKLVVFREKLVELKNDIEDKSKLLGIDSTGAISFNINTSIFEKELSQRKKELGEIQNLLAEDSCEPNNLYLKLNKKLKELSNIQLQLEGPELEYQQYLRKNEEYETQRKSIEGTENIPNTLCWLKKELDYIKSDLQKDICLKTTERSKITHKIVEQKQLIINIYREIKSKIDNKIKENEDLLTGYNIKIEASLSVNNSFNEEFLHFIKQNVKGSFKGRTDGEALIKKTISNANFQECENIISFCDSIIHLLKYDFNKDDERRFTEEQTDDVIGLYNFLYSLDYLQYNYQLKQGDKELPLLSPGEKGALLLVFYLLLDMDNKPLILDQPEDNLDNDSVANILVEFIKRAKKKRQIIMVTHNPNLAVVADAEQVVYVKIDKQNNCLFSAESGSIENPKINKHIVDVLEGAMPAFRKRDKKYISNCYS</sequence>
<dbReference type="InterPro" id="IPR003959">
    <property type="entry name" value="ATPase_AAA_core"/>
</dbReference>
<feature type="domain" description="ATPase AAA-type core" evidence="2">
    <location>
        <begin position="490"/>
        <end position="570"/>
    </location>
</feature>
<dbReference type="Proteomes" id="UP000260844">
    <property type="component" value="Unassembled WGS sequence"/>
</dbReference>
<dbReference type="Gene3D" id="3.40.50.300">
    <property type="entry name" value="P-loop containing nucleotide triphosphate hydrolases"/>
    <property type="match status" value="1"/>
</dbReference>
<accession>A0A8B2YZM1</accession>
<feature type="coiled-coil region" evidence="1">
    <location>
        <begin position="172"/>
        <end position="206"/>
    </location>
</feature>
<organism evidence="3 4">
    <name type="scientific">Bacteroides uniformis</name>
    <dbReference type="NCBI Taxonomy" id="820"/>
    <lineage>
        <taxon>Bacteria</taxon>
        <taxon>Pseudomonadati</taxon>
        <taxon>Bacteroidota</taxon>
        <taxon>Bacteroidia</taxon>
        <taxon>Bacteroidales</taxon>
        <taxon>Bacteroidaceae</taxon>
        <taxon>Bacteroides</taxon>
    </lineage>
</organism>
<name>A0A8B2YZM1_BACUN</name>
<dbReference type="RefSeq" id="WP_117689105.1">
    <property type="nucleotide sequence ID" value="NZ_QSPV01000007.1"/>
</dbReference>
<evidence type="ECO:0000256" key="1">
    <source>
        <dbReference type="SAM" id="Coils"/>
    </source>
</evidence>
<dbReference type="NCBIfam" id="NF045780">
    <property type="entry name" value="TrlF_fam_ATP"/>
    <property type="match status" value="1"/>
</dbReference>